<gene>
    <name evidence="2" type="ORF">Sps_00205</name>
</gene>
<dbReference type="Proteomes" id="UP000189545">
    <property type="component" value="Chromosome"/>
</dbReference>
<accession>A0A1S6HIT1</accession>
<proteinExistence type="predicted"/>
<dbReference type="OrthoDB" id="121974at2"/>
<dbReference type="EMBL" id="CP014782">
    <property type="protein sequence ID" value="AQS35425.1"/>
    <property type="molecule type" value="Genomic_DNA"/>
</dbReference>
<dbReference type="Gene3D" id="3.10.450.50">
    <property type="match status" value="1"/>
</dbReference>
<evidence type="ECO:0000313" key="2">
    <source>
        <dbReference type="EMBL" id="AQS35425.1"/>
    </source>
</evidence>
<dbReference type="KEGG" id="spsw:Sps_00205"/>
<dbReference type="RefSeq" id="WP_077750780.1">
    <property type="nucleotide sequence ID" value="NZ_CP014782.1"/>
</dbReference>
<dbReference type="InterPro" id="IPR032710">
    <property type="entry name" value="NTF2-like_dom_sf"/>
</dbReference>
<keyword evidence="3" id="KW-1185">Reference proteome</keyword>
<protein>
    <recommendedName>
        <fullName evidence="1">DUF4440 domain-containing protein</fullName>
    </recommendedName>
</protein>
<organism evidence="2 3">
    <name type="scientific">Shewanella psychrophila</name>
    <dbReference type="NCBI Taxonomy" id="225848"/>
    <lineage>
        <taxon>Bacteria</taxon>
        <taxon>Pseudomonadati</taxon>
        <taxon>Pseudomonadota</taxon>
        <taxon>Gammaproteobacteria</taxon>
        <taxon>Alteromonadales</taxon>
        <taxon>Shewanellaceae</taxon>
        <taxon>Shewanella</taxon>
    </lineage>
</organism>
<dbReference type="InterPro" id="IPR027843">
    <property type="entry name" value="DUF4440"/>
</dbReference>
<dbReference type="SUPFAM" id="SSF54427">
    <property type="entry name" value="NTF2-like"/>
    <property type="match status" value="1"/>
</dbReference>
<name>A0A1S6HIT1_9GAMM</name>
<dbReference type="STRING" id="225848.Sps_00205"/>
<reference evidence="2 3" key="1">
    <citation type="submission" date="2016-03" db="EMBL/GenBank/DDBJ databases">
        <title>Complete genome sequence of Shewanella psychrophila WP2, a deep sea bacterium isolated from west Pacific sediment.</title>
        <authorList>
            <person name="Xu G."/>
            <person name="Jian H."/>
        </authorList>
    </citation>
    <scope>NUCLEOTIDE SEQUENCE [LARGE SCALE GENOMIC DNA]</scope>
    <source>
        <strain evidence="2 3">WP2</strain>
    </source>
</reference>
<evidence type="ECO:0000313" key="3">
    <source>
        <dbReference type="Proteomes" id="UP000189545"/>
    </source>
</evidence>
<sequence>MLTSLKQKLVELELYLLKSDVRSSPAELDLLIHNDFHEFGASGASFGKREVLECLPKEKCPEFCATSFELRMLSKDLAQLLYRATMKKQDEFNTRYSLRSSLWKHNEELGEWQMIFHQGTTCERF</sequence>
<dbReference type="AlphaFoldDB" id="A0A1S6HIT1"/>
<dbReference type="Pfam" id="PF14534">
    <property type="entry name" value="DUF4440"/>
    <property type="match status" value="1"/>
</dbReference>
<feature type="domain" description="DUF4440" evidence="1">
    <location>
        <begin position="11"/>
        <end position="114"/>
    </location>
</feature>
<evidence type="ECO:0000259" key="1">
    <source>
        <dbReference type="Pfam" id="PF14534"/>
    </source>
</evidence>